<organism evidence="1 2">
    <name type="scientific">Zavarzinia aquatilis</name>
    <dbReference type="NCBI Taxonomy" id="2211142"/>
    <lineage>
        <taxon>Bacteria</taxon>
        <taxon>Pseudomonadati</taxon>
        <taxon>Pseudomonadota</taxon>
        <taxon>Alphaproteobacteria</taxon>
        <taxon>Rhodospirillales</taxon>
        <taxon>Zavarziniaceae</taxon>
        <taxon>Zavarzinia</taxon>
    </lineage>
</organism>
<evidence type="ECO:0008006" key="3">
    <source>
        <dbReference type="Google" id="ProtNLM"/>
    </source>
</evidence>
<keyword evidence="2" id="KW-1185">Reference proteome</keyword>
<proteinExistence type="predicted"/>
<comment type="caution">
    <text evidence="1">The sequence shown here is derived from an EMBL/GenBank/DDBJ whole genome shotgun (WGS) entry which is preliminary data.</text>
</comment>
<name>A0A317EFQ5_9PROT</name>
<dbReference type="Pfam" id="PF06980">
    <property type="entry name" value="DUF1302"/>
    <property type="match status" value="1"/>
</dbReference>
<dbReference type="AlphaFoldDB" id="A0A317EFQ5"/>
<evidence type="ECO:0000313" key="2">
    <source>
        <dbReference type="Proteomes" id="UP000245461"/>
    </source>
</evidence>
<sequence>MAAALLSNPAAAAEFQAGDVAITTQVTISAGFGIRTQDRDAQLICPQNYAGGSATTCNGDDGNLNFDKGDMVFAPVRAQGEATAQWQNFTFYVRGQAYYDAVYDNGDFSTQGGVAVPGYRDMSGRQSDAASNVSSFDYELMDLWVRGNFDIGDRQLSVKLGQQTIGWGEAAVTPLSLAQVNSSDQSKLRVPGAEIRDAVQAMPAIDISYELGAGLSVEAFYQFDFRKSVTDPQGSFFSTTDIGGKGGVGFGVKGDYDIIPPNATNFATGNVPLSVPQAKFESNSDGKNWGAAVRYYSPELNDTEFGFYFANIQPRSPVPVFYIAEDDKYINTAVEAGTALPGLIAKEVANYAATGKTPAEIAAYQTFLATNAKAQGGLIVQENARNSKIVLENPGEVQMVGASFNTNLDALGISLAGELALQHDLPVLIDGETWATDFSCGLYGAVLTGGVPLPCSHPAIGLKNQLSDYLGSTTNRPGARVAGYLLEDVYTYVLRSIKSFGSTDTLPSLIGANSASLLLEFGGVYMDLPDPGVLTMDAGGTGTIGDGSSTDPRASKLSGATEWSGGLTMALSASYPDAILGANLTPALRVQTGLFGITPLTGGYTREATAVTFALDADYLLQWKGSIGYTTYFGAGRQNLLNDRDFFQMTLSYSF</sequence>
<dbReference type="Proteomes" id="UP000245461">
    <property type="component" value="Unassembled WGS sequence"/>
</dbReference>
<evidence type="ECO:0000313" key="1">
    <source>
        <dbReference type="EMBL" id="PWR24233.1"/>
    </source>
</evidence>
<dbReference type="EMBL" id="QGLE01000004">
    <property type="protein sequence ID" value="PWR24233.1"/>
    <property type="molecule type" value="Genomic_DNA"/>
</dbReference>
<dbReference type="InterPro" id="IPR010727">
    <property type="entry name" value="DUF1302"/>
</dbReference>
<reference evidence="1 2" key="1">
    <citation type="submission" date="2018-05" db="EMBL/GenBank/DDBJ databases">
        <title>Zavarzinia sp. HR-AS.</title>
        <authorList>
            <person name="Lee Y."/>
            <person name="Jeon C.O."/>
        </authorList>
    </citation>
    <scope>NUCLEOTIDE SEQUENCE [LARGE SCALE GENOMIC DNA]</scope>
    <source>
        <strain evidence="1 2">HR-AS</strain>
    </source>
</reference>
<accession>A0A317EFQ5</accession>
<gene>
    <name evidence="1" type="ORF">DKG74_08945</name>
</gene>
<protein>
    <recommendedName>
        <fullName evidence="3">DUF1302 domain-containing protein</fullName>
    </recommendedName>
</protein>